<reference evidence="4 5" key="1">
    <citation type="submission" date="2017-01" db="EMBL/GenBank/DDBJ databases">
        <title>Draft sequence of Acidihalobacter ferrooxidans strain DSM 14175 (strain V8).</title>
        <authorList>
            <person name="Khaleque H.N."/>
            <person name="Ramsay J.P."/>
            <person name="Murphy R.J.T."/>
            <person name="Kaksonen A.H."/>
            <person name="Boxall N.J."/>
            <person name="Watkin E.L.J."/>
        </authorList>
    </citation>
    <scope>NUCLEOTIDE SEQUENCE [LARGE SCALE GENOMIC DNA]</scope>
    <source>
        <strain evidence="4 5">V8</strain>
    </source>
</reference>
<keyword evidence="2 4" id="KW-0378">Hydrolase</keyword>
<evidence type="ECO:0000313" key="5">
    <source>
        <dbReference type="Proteomes" id="UP000243807"/>
    </source>
</evidence>
<dbReference type="PANTHER" id="PTHR21340:SF0">
    <property type="entry name" value="BIS(5'-NUCLEOSYL)-TETRAPHOSPHATASE [ASYMMETRICAL]"/>
    <property type="match status" value="1"/>
</dbReference>
<dbReference type="PANTHER" id="PTHR21340">
    <property type="entry name" value="DIADENOSINE 5,5-P1,P4-TETRAPHOSPHATE PYROPHOSPHOHYDROLASE MUTT"/>
    <property type="match status" value="1"/>
</dbReference>
<dbReference type="OrthoDB" id="9806150at2"/>
<evidence type="ECO:0000256" key="2">
    <source>
        <dbReference type="ARBA" id="ARBA00022801"/>
    </source>
</evidence>
<dbReference type="RefSeq" id="WP_076837939.1">
    <property type="nucleotide sequence ID" value="NZ_CP019434.1"/>
</dbReference>
<evidence type="ECO:0000256" key="1">
    <source>
        <dbReference type="ARBA" id="ARBA00001946"/>
    </source>
</evidence>
<evidence type="ECO:0000313" key="4">
    <source>
        <dbReference type="EMBL" id="APZ44294.1"/>
    </source>
</evidence>
<dbReference type="Proteomes" id="UP000243807">
    <property type="component" value="Chromosome"/>
</dbReference>
<dbReference type="PROSITE" id="PS51462">
    <property type="entry name" value="NUDIX"/>
    <property type="match status" value="1"/>
</dbReference>
<dbReference type="KEGG" id="afy:BW247_15330"/>
<organism evidence="4 5">
    <name type="scientific">Acidihalobacter ferrooxydans</name>
    <dbReference type="NCBI Taxonomy" id="1765967"/>
    <lineage>
        <taxon>Bacteria</taxon>
        <taxon>Pseudomonadati</taxon>
        <taxon>Pseudomonadota</taxon>
        <taxon>Gammaproteobacteria</taxon>
        <taxon>Chromatiales</taxon>
        <taxon>Ectothiorhodospiraceae</taxon>
        <taxon>Acidihalobacter</taxon>
    </lineage>
</organism>
<dbReference type="InterPro" id="IPR015797">
    <property type="entry name" value="NUDIX_hydrolase-like_dom_sf"/>
</dbReference>
<dbReference type="CDD" id="cd24156">
    <property type="entry name" value="NUDIX_ADPRase_NudE"/>
    <property type="match status" value="1"/>
</dbReference>
<dbReference type="InterPro" id="IPR020084">
    <property type="entry name" value="NUDIX_hydrolase_CS"/>
</dbReference>
<evidence type="ECO:0000259" key="3">
    <source>
        <dbReference type="PROSITE" id="PS51462"/>
    </source>
</evidence>
<dbReference type="Pfam" id="PF00293">
    <property type="entry name" value="NUDIX"/>
    <property type="match status" value="1"/>
</dbReference>
<feature type="domain" description="Nudix hydrolase" evidence="3">
    <location>
        <begin position="39"/>
        <end position="173"/>
    </location>
</feature>
<dbReference type="NCBIfam" id="NF008736">
    <property type="entry name" value="PRK11762.1"/>
    <property type="match status" value="1"/>
</dbReference>
<accession>A0A1P8UKG8</accession>
<dbReference type="InterPro" id="IPR051325">
    <property type="entry name" value="Nudix_hydrolase_domain"/>
</dbReference>
<sequence>MAHKPRIIDRRVVAQSRIFRVEALDLEFANGARTQYERLVGGSGGAVLIVPMLDAETVLLIREYAAGSERYELGLPKGRIERGEEILAAANREIMEEIGHGSRRLECLTALSLAPGYMSHRTHIVLARELYPKRLPGDEPEEIEVVPWSLNAIDDLIEREDFSEARSLAALYLTRDRLLRPSPQ</sequence>
<dbReference type="Gene3D" id="3.90.79.10">
    <property type="entry name" value="Nucleoside Triphosphate Pyrophosphohydrolase"/>
    <property type="match status" value="1"/>
</dbReference>
<dbReference type="AlphaFoldDB" id="A0A1P8UKG8"/>
<dbReference type="GO" id="GO:0006754">
    <property type="term" value="P:ATP biosynthetic process"/>
    <property type="evidence" value="ECO:0007669"/>
    <property type="project" value="TreeGrafter"/>
</dbReference>
<dbReference type="GO" id="GO:0004081">
    <property type="term" value="F:bis(5'-nucleosyl)-tetraphosphatase (asymmetrical) activity"/>
    <property type="evidence" value="ECO:0007669"/>
    <property type="project" value="TreeGrafter"/>
</dbReference>
<dbReference type="EMBL" id="CP019434">
    <property type="protein sequence ID" value="APZ44294.1"/>
    <property type="molecule type" value="Genomic_DNA"/>
</dbReference>
<dbReference type="SUPFAM" id="SSF55811">
    <property type="entry name" value="Nudix"/>
    <property type="match status" value="1"/>
</dbReference>
<protein>
    <submittedName>
        <fullName evidence="4">ADP compounds hydrolase NudE</fullName>
    </submittedName>
</protein>
<dbReference type="FunFam" id="3.90.79.10:FF:000006">
    <property type="entry name" value="ADP compounds hydrolase NudE"/>
    <property type="match status" value="1"/>
</dbReference>
<keyword evidence="5" id="KW-1185">Reference proteome</keyword>
<name>A0A1P8UKG8_9GAMM</name>
<comment type="cofactor">
    <cofactor evidence="1">
        <name>Mg(2+)</name>
        <dbReference type="ChEBI" id="CHEBI:18420"/>
    </cofactor>
</comment>
<dbReference type="PROSITE" id="PS00893">
    <property type="entry name" value="NUDIX_BOX"/>
    <property type="match status" value="1"/>
</dbReference>
<gene>
    <name evidence="4" type="ORF">BW247_15330</name>
</gene>
<dbReference type="InterPro" id="IPR000086">
    <property type="entry name" value="NUDIX_hydrolase_dom"/>
</dbReference>
<dbReference type="GO" id="GO:0006167">
    <property type="term" value="P:AMP biosynthetic process"/>
    <property type="evidence" value="ECO:0007669"/>
    <property type="project" value="TreeGrafter"/>
</dbReference>
<dbReference type="STRING" id="1765967.BW247_15330"/>
<proteinExistence type="predicted"/>